<evidence type="ECO:0000256" key="1">
    <source>
        <dbReference type="ARBA" id="ARBA00004167"/>
    </source>
</evidence>
<feature type="chain" id="PRO_5017830813" evidence="6">
    <location>
        <begin position="26"/>
        <end position="199"/>
    </location>
</feature>
<evidence type="ECO:0000256" key="5">
    <source>
        <dbReference type="ARBA" id="ARBA00023136"/>
    </source>
</evidence>
<dbReference type="SUPFAM" id="SSF140478">
    <property type="entry name" value="LemA-like"/>
    <property type="match status" value="1"/>
</dbReference>
<evidence type="ECO:0000256" key="3">
    <source>
        <dbReference type="ARBA" id="ARBA00022692"/>
    </source>
</evidence>
<organism evidence="7 8">
    <name type="scientific">Methylovirgula ligni</name>
    <dbReference type="NCBI Taxonomy" id="569860"/>
    <lineage>
        <taxon>Bacteria</taxon>
        <taxon>Pseudomonadati</taxon>
        <taxon>Pseudomonadota</taxon>
        <taxon>Alphaproteobacteria</taxon>
        <taxon>Hyphomicrobiales</taxon>
        <taxon>Beijerinckiaceae</taxon>
        <taxon>Methylovirgula</taxon>
    </lineage>
</organism>
<dbReference type="Proteomes" id="UP000256900">
    <property type="component" value="Unassembled WGS sequence"/>
</dbReference>
<evidence type="ECO:0000313" key="7">
    <source>
        <dbReference type="EMBL" id="REF89664.1"/>
    </source>
</evidence>
<dbReference type="EMBL" id="QUMO01000001">
    <property type="protein sequence ID" value="REF89664.1"/>
    <property type="molecule type" value="Genomic_DNA"/>
</dbReference>
<name>A0A3D9Z3A9_9HYPH</name>
<dbReference type="OrthoDB" id="9804152at2"/>
<dbReference type="PROSITE" id="PS51257">
    <property type="entry name" value="PROKAR_LIPOPROTEIN"/>
    <property type="match status" value="1"/>
</dbReference>
<dbReference type="Gene3D" id="1.20.1440.20">
    <property type="entry name" value="LemA-like domain"/>
    <property type="match status" value="1"/>
</dbReference>
<keyword evidence="6" id="KW-0732">Signal</keyword>
<comment type="similarity">
    <text evidence="2">Belongs to the LemA family.</text>
</comment>
<dbReference type="AlphaFoldDB" id="A0A3D9Z3A9"/>
<dbReference type="RefSeq" id="WP_115835527.1">
    <property type="nucleotide sequence ID" value="NZ_CP025086.1"/>
</dbReference>
<proteinExistence type="inferred from homology"/>
<dbReference type="PANTHER" id="PTHR34478:SF2">
    <property type="entry name" value="MEMBRANE PROTEIN"/>
    <property type="match status" value="1"/>
</dbReference>
<comment type="subcellular location">
    <subcellularLocation>
        <location evidence="1">Membrane</location>
        <topology evidence="1">Single-pass membrane protein</topology>
    </subcellularLocation>
</comment>
<dbReference type="InterPro" id="IPR007156">
    <property type="entry name" value="MamQ_LemA"/>
</dbReference>
<keyword evidence="8" id="KW-1185">Reference proteome</keyword>
<keyword evidence="4" id="KW-1133">Transmembrane helix</keyword>
<gene>
    <name evidence="7" type="ORF">DES32_0900</name>
</gene>
<protein>
    <submittedName>
        <fullName evidence="7">LemA protein</fullName>
    </submittedName>
</protein>
<keyword evidence="5" id="KW-0472">Membrane</keyword>
<evidence type="ECO:0000313" key="8">
    <source>
        <dbReference type="Proteomes" id="UP000256900"/>
    </source>
</evidence>
<dbReference type="Pfam" id="PF04011">
    <property type="entry name" value="LemA"/>
    <property type="match status" value="1"/>
</dbReference>
<reference evidence="7 8" key="1">
    <citation type="submission" date="2018-08" db="EMBL/GenBank/DDBJ databases">
        <title>Genomic Encyclopedia of Type Strains, Phase IV (KMG-IV): sequencing the most valuable type-strain genomes for metagenomic binning, comparative biology and taxonomic classification.</title>
        <authorList>
            <person name="Goeker M."/>
        </authorList>
    </citation>
    <scope>NUCLEOTIDE SEQUENCE [LARGE SCALE GENOMIC DNA]</scope>
    <source>
        <strain evidence="7 8">BW863</strain>
    </source>
</reference>
<evidence type="ECO:0000256" key="4">
    <source>
        <dbReference type="ARBA" id="ARBA00022989"/>
    </source>
</evidence>
<evidence type="ECO:0000256" key="6">
    <source>
        <dbReference type="SAM" id="SignalP"/>
    </source>
</evidence>
<sequence length="199" mass="21989">MTHAIPRLRAFFLVVLLGLSVSACGYNQIPTLQENAKAKWADVQNNYQRRADLIPNLVATVQGYAKQEKDVLTQVTEARAKATQIHVDASDLSDPAKLKAFQDAQAQLGGALGRLLAVSENYPDLKSNQNFLALQSQLEGTENRIAVSRRDYIEAVRQYNTALVTFPGILWASTIFRNDKPLAEFAANDNAQTAPQVKF</sequence>
<dbReference type="PANTHER" id="PTHR34478">
    <property type="entry name" value="PROTEIN LEMA"/>
    <property type="match status" value="1"/>
</dbReference>
<feature type="signal peptide" evidence="6">
    <location>
        <begin position="1"/>
        <end position="25"/>
    </location>
</feature>
<evidence type="ECO:0000256" key="2">
    <source>
        <dbReference type="ARBA" id="ARBA00008854"/>
    </source>
</evidence>
<dbReference type="InterPro" id="IPR023353">
    <property type="entry name" value="LemA-like_dom_sf"/>
</dbReference>
<comment type="caution">
    <text evidence="7">The sequence shown here is derived from an EMBL/GenBank/DDBJ whole genome shotgun (WGS) entry which is preliminary data.</text>
</comment>
<accession>A0A3D9Z3A9</accession>
<keyword evidence="3" id="KW-0812">Transmembrane</keyword>
<dbReference type="GO" id="GO:0016020">
    <property type="term" value="C:membrane"/>
    <property type="evidence" value="ECO:0007669"/>
    <property type="project" value="UniProtKB-SubCell"/>
</dbReference>